<name>A0AAV4M4E5_CAEEX</name>
<dbReference type="Proteomes" id="UP001054945">
    <property type="component" value="Unassembled WGS sequence"/>
</dbReference>
<accession>A0AAV4M4E5</accession>
<dbReference type="AlphaFoldDB" id="A0AAV4M4E5"/>
<evidence type="ECO:0000256" key="1">
    <source>
        <dbReference type="SAM" id="MobiDB-lite"/>
    </source>
</evidence>
<gene>
    <name evidence="2" type="ORF">CEXT_652751</name>
</gene>
<evidence type="ECO:0000313" key="3">
    <source>
        <dbReference type="Proteomes" id="UP001054945"/>
    </source>
</evidence>
<evidence type="ECO:0000313" key="2">
    <source>
        <dbReference type="EMBL" id="GIX66705.1"/>
    </source>
</evidence>
<comment type="caution">
    <text evidence="2">The sequence shown here is derived from an EMBL/GenBank/DDBJ whole genome shotgun (WGS) entry which is preliminary data.</text>
</comment>
<dbReference type="EMBL" id="BPLR01019336">
    <property type="protein sequence ID" value="GIX66705.1"/>
    <property type="molecule type" value="Genomic_DNA"/>
</dbReference>
<proteinExistence type="predicted"/>
<feature type="region of interest" description="Disordered" evidence="1">
    <location>
        <begin position="35"/>
        <end position="68"/>
    </location>
</feature>
<protein>
    <submittedName>
        <fullName evidence="2">Uncharacterized protein</fullName>
    </submittedName>
</protein>
<keyword evidence="3" id="KW-1185">Reference proteome</keyword>
<sequence>MTSVADQYDKEYCRLACIKSSRLSVIDYQRCYRKSNAHSNPPKQHQTTSFASCLDSPPLGKSPSSSFVGSIPKKTATKICFSKSPVIFPSHAISVLSPAGLVSSTLSVVTERANAHSKSPKTTSNDIIC</sequence>
<reference evidence="2 3" key="1">
    <citation type="submission" date="2021-06" db="EMBL/GenBank/DDBJ databases">
        <title>Caerostris extrusa draft genome.</title>
        <authorList>
            <person name="Kono N."/>
            <person name="Arakawa K."/>
        </authorList>
    </citation>
    <scope>NUCLEOTIDE SEQUENCE [LARGE SCALE GENOMIC DNA]</scope>
</reference>
<organism evidence="2 3">
    <name type="scientific">Caerostris extrusa</name>
    <name type="common">Bark spider</name>
    <name type="synonym">Caerostris bankana</name>
    <dbReference type="NCBI Taxonomy" id="172846"/>
    <lineage>
        <taxon>Eukaryota</taxon>
        <taxon>Metazoa</taxon>
        <taxon>Ecdysozoa</taxon>
        <taxon>Arthropoda</taxon>
        <taxon>Chelicerata</taxon>
        <taxon>Arachnida</taxon>
        <taxon>Araneae</taxon>
        <taxon>Araneomorphae</taxon>
        <taxon>Entelegynae</taxon>
        <taxon>Araneoidea</taxon>
        <taxon>Araneidae</taxon>
        <taxon>Caerostris</taxon>
    </lineage>
</organism>
<feature type="compositionally biased region" description="Polar residues" evidence="1">
    <location>
        <begin position="37"/>
        <end position="51"/>
    </location>
</feature>